<name>A0A7J8AM65_MYOMY</name>
<reference evidence="1 2" key="1">
    <citation type="journal article" date="2020" name="Nature">
        <title>Six reference-quality genomes reveal evolution of bat adaptations.</title>
        <authorList>
            <person name="Jebb D."/>
            <person name="Huang Z."/>
            <person name="Pippel M."/>
            <person name="Hughes G.M."/>
            <person name="Lavrichenko K."/>
            <person name="Devanna P."/>
            <person name="Winkler S."/>
            <person name="Jermiin L.S."/>
            <person name="Skirmuntt E.C."/>
            <person name="Katzourakis A."/>
            <person name="Burkitt-Gray L."/>
            <person name="Ray D.A."/>
            <person name="Sullivan K.A.M."/>
            <person name="Roscito J.G."/>
            <person name="Kirilenko B.M."/>
            <person name="Davalos L.M."/>
            <person name="Corthals A.P."/>
            <person name="Power M.L."/>
            <person name="Jones G."/>
            <person name="Ransome R.D."/>
            <person name="Dechmann D.K.N."/>
            <person name="Locatelli A.G."/>
            <person name="Puechmaille S.J."/>
            <person name="Fedrigo O."/>
            <person name="Jarvis E.D."/>
            <person name="Hiller M."/>
            <person name="Vernes S.C."/>
            <person name="Myers E.W."/>
            <person name="Teeling E.C."/>
        </authorList>
    </citation>
    <scope>NUCLEOTIDE SEQUENCE [LARGE SCALE GENOMIC DNA]</scope>
    <source>
        <strain evidence="1">MMyoMyo1</strain>
        <tissue evidence="1">Flight muscle</tissue>
    </source>
</reference>
<organism evidence="1 2">
    <name type="scientific">Myotis myotis</name>
    <name type="common">Greater mouse-eared bat</name>
    <name type="synonym">Vespertilio myotis</name>
    <dbReference type="NCBI Taxonomy" id="51298"/>
    <lineage>
        <taxon>Eukaryota</taxon>
        <taxon>Metazoa</taxon>
        <taxon>Chordata</taxon>
        <taxon>Craniata</taxon>
        <taxon>Vertebrata</taxon>
        <taxon>Euteleostomi</taxon>
        <taxon>Mammalia</taxon>
        <taxon>Eutheria</taxon>
        <taxon>Laurasiatheria</taxon>
        <taxon>Chiroptera</taxon>
        <taxon>Yangochiroptera</taxon>
        <taxon>Vespertilionidae</taxon>
        <taxon>Myotis</taxon>
    </lineage>
</organism>
<evidence type="ECO:0000313" key="2">
    <source>
        <dbReference type="Proteomes" id="UP000527355"/>
    </source>
</evidence>
<protein>
    <submittedName>
        <fullName evidence="1">Uncharacterized protein</fullName>
    </submittedName>
</protein>
<keyword evidence="2" id="KW-1185">Reference proteome</keyword>
<dbReference type="AlphaFoldDB" id="A0A7J8AM65"/>
<dbReference type="Proteomes" id="UP000527355">
    <property type="component" value="Unassembled WGS sequence"/>
</dbReference>
<dbReference type="EMBL" id="JABWUV010000001">
    <property type="protein sequence ID" value="KAF6387329.1"/>
    <property type="molecule type" value="Genomic_DNA"/>
</dbReference>
<sequence>MRHINNFMLTPWRKCMSWLPMESFVKSDLSSPPLMGTFFLLVPLLSIQQANPQVFPTLPPPWHTSQKLLVAMLEVLHFIPITQTPLFLAPSQQGYKSGQHHPKANHAQPSHILFTLLLVLPQFL</sequence>
<evidence type="ECO:0000313" key="1">
    <source>
        <dbReference type="EMBL" id="KAF6387329.1"/>
    </source>
</evidence>
<comment type="caution">
    <text evidence="1">The sequence shown here is derived from an EMBL/GenBank/DDBJ whole genome shotgun (WGS) entry which is preliminary data.</text>
</comment>
<gene>
    <name evidence="1" type="ORF">mMyoMyo1_007838</name>
</gene>
<accession>A0A7J8AM65</accession>
<proteinExistence type="predicted"/>